<dbReference type="PATRIC" id="fig|1629.5.peg.529"/>
<dbReference type="InterPro" id="IPR009029">
    <property type="entry name" value="HMG_CoA_Rdtase_sub-bd_dom_sf"/>
</dbReference>
<dbReference type="InterPro" id="IPR002202">
    <property type="entry name" value="HMG_CoA_Rdtase"/>
</dbReference>
<dbReference type="SUPFAM" id="SSF55035">
    <property type="entry name" value="NAD-binding domain of HMG-CoA reductase"/>
    <property type="match status" value="1"/>
</dbReference>
<evidence type="ECO:0000256" key="1">
    <source>
        <dbReference type="ARBA" id="ARBA00007661"/>
    </source>
</evidence>
<dbReference type="EMBL" id="JQBM01000002">
    <property type="protein sequence ID" value="KRN46257.1"/>
    <property type="molecule type" value="Genomic_DNA"/>
</dbReference>
<dbReference type="OrthoDB" id="9764892at2"/>
<reference evidence="5 7" key="2">
    <citation type="submission" date="2018-06" db="EMBL/GenBank/DDBJ databases">
        <authorList>
            <consortium name="Pathogen Informatics"/>
            <person name="Doyle S."/>
        </authorList>
    </citation>
    <scope>NUCLEOTIDE SEQUENCE [LARGE SCALE GENOMIC DNA]</scope>
    <source>
        <strain evidence="5 7">NCTC13645</strain>
    </source>
</reference>
<evidence type="ECO:0000313" key="7">
    <source>
        <dbReference type="Proteomes" id="UP000254621"/>
    </source>
</evidence>
<protein>
    <recommendedName>
        <fullName evidence="3">3-hydroxy-3-methylglutaryl coenzyme A reductase</fullName>
        <shortName evidence="3">HMG-CoA reductase</shortName>
        <ecNumber evidence="3">1.1.1.88</ecNumber>
    </recommendedName>
</protein>
<evidence type="ECO:0000313" key="6">
    <source>
        <dbReference type="Proteomes" id="UP000051992"/>
    </source>
</evidence>
<dbReference type="GO" id="GO:0004420">
    <property type="term" value="F:hydroxymethylglutaryl-CoA reductase (NADPH) activity"/>
    <property type="evidence" value="ECO:0007669"/>
    <property type="project" value="InterPro"/>
</dbReference>
<dbReference type="STRING" id="1629.IV50_GL000525"/>
<dbReference type="AlphaFoldDB" id="A0A0R2GZY7"/>
<dbReference type="EMBL" id="UHIV01000001">
    <property type="protein sequence ID" value="SUP52298.1"/>
    <property type="molecule type" value="Genomic_DNA"/>
</dbReference>
<dbReference type="PROSITE" id="PS50065">
    <property type="entry name" value="HMG_COA_REDUCTASE_4"/>
    <property type="match status" value="1"/>
</dbReference>
<dbReference type="UniPathway" id="UPA00257">
    <property type="reaction ID" value="UER00367"/>
</dbReference>
<evidence type="ECO:0000256" key="3">
    <source>
        <dbReference type="RuleBase" id="RU361219"/>
    </source>
</evidence>
<name>A0A0R2GZY7_WEIVI</name>
<evidence type="ECO:0000313" key="5">
    <source>
        <dbReference type="EMBL" id="SUP52298.1"/>
    </source>
</evidence>
<reference evidence="4 6" key="1">
    <citation type="journal article" date="2015" name="Genome Announc.">
        <title>Expanding the biotechnology potential of lactobacilli through comparative genomics of 213 strains and associated genera.</title>
        <authorList>
            <person name="Sun Z."/>
            <person name="Harris H.M."/>
            <person name="McCann A."/>
            <person name="Guo C."/>
            <person name="Argimon S."/>
            <person name="Zhang W."/>
            <person name="Yang X."/>
            <person name="Jeffery I.B."/>
            <person name="Cooney J.C."/>
            <person name="Kagawa T.F."/>
            <person name="Liu W."/>
            <person name="Song Y."/>
            <person name="Salvetti E."/>
            <person name="Wrobel A."/>
            <person name="Rasinkangas P."/>
            <person name="Parkhill J."/>
            <person name="Rea M.C."/>
            <person name="O'Sullivan O."/>
            <person name="Ritari J."/>
            <person name="Douillard F.P."/>
            <person name="Paul Ross R."/>
            <person name="Yang R."/>
            <person name="Briner A.E."/>
            <person name="Felis G.E."/>
            <person name="de Vos W.M."/>
            <person name="Barrangou R."/>
            <person name="Klaenhammer T.R."/>
            <person name="Caufield P.W."/>
            <person name="Cui Y."/>
            <person name="Zhang H."/>
            <person name="O'Toole P.W."/>
        </authorList>
    </citation>
    <scope>NUCLEOTIDE SEQUENCE [LARGE SCALE GENOMIC DNA]</scope>
    <source>
        <strain evidence="4 6">DSM 20410</strain>
    </source>
</reference>
<dbReference type="SUPFAM" id="SSF56542">
    <property type="entry name" value="Substrate-binding domain of HMG-CoA reductase"/>
    <property type="match status" value="1"/>
</dbReference>
<evidence type="ECO:0000256" key="2">
    <source>
        <dbReference type="ARBA" id="ARBA00023002"/>
    </source>
</evidence>
<keyword evidence="3" id="KW-0520">NAD</keyword>
<comment type="pathway">
    <text evidence="3">Metabolic intermediate metabolism; (R)-mevalonate degradation; (S)-3-hydroxy-3-methylglutaryl-CoA from (R)-mevalonate: step 1/1.</text>
</comment>
<keyword evidence="2 3" id="KW-0560">Oxidoreductase</keyword>
<dbReference type="CDD" id="cd00644">
    <property type="entry name" value="HMG-CoA_reductase_classII"/>
    <property type="match status" value="1"/>
</dbReference>
<comment type="catalytic activity">
    <reaction evidence="3">
        <text>(R)-mevalonate + 2 NAD(+) + CoA = (3S)-3-hydroxy-3-methylglutaryl-CoA + 2 NADH + 2 H(+)</text>
        <dbReference type="Rhea" id="RHEA:14833"/>
        <dbReference type="ChEBI" id="CHEBI:15378"/>
        <dbReference type="ChEBI" id="CHEBI:36464"/>
        <dbReference type="ChEBI" id="CHEBI:43074"/>
        <dbReference type="ChEBI" id="CHEBI:57287"/>
        <dbReference type="ChEBI" id="CHEBI:57540"/>
        <dbReference type="ChEBI" id="CHEBI:57945"/>
        <dbReference type="EC" id="1.1.1.88"/>
    </reaction>
</comment>
<dbReference type="InterPro" id="IPR009023">
    <property type="entry name" value="HMG_CoA_Rdtase_NAD(P)-bd_sf"/>
</dbReference>
<dbReference type="GO" id="GO:0015936">
    <property type="term" value="P:coenzyme A metabolic process"/>
    <property type="evidence" value="ECO:0007669"/>
    <property type="project" value="InterPro"/>
</dbReference>
<accession>A0A0R2GZY7</accession>
<gene>
    <name evidence="5" type="primary">mvaA</name>
    <name evidence="4" type="ORF">IV50_GL000525</name>
    <name evidence="5" type="ORF">NCTC13645_00182</name>
</gene>
<dbReference type="InterPro" id="IPR004553">
    <property type="entry name" value="HMG_CoA_Rdtase_bac-typ"/>
</dbReference>
<dbReference type="PANTHER" id="PTHR10572:SF24">
    <property type="entry name" value="3-HYDROXY-3-METHYLGLUTARYL-COENZYME A REDUCTASE"/>
    <property type="match status" value="1"/>
</dbReference>
<dbReference type="RefSeq" id="WP_057744659.1">
    <property type="nucleotide sequence ID" value="NZ_BJLU01000007.1"/>
</dbReference>
<dbReference type="PANTHER" id="PTHR10572">
    <property type="entry name" value="3-HYDROXY-3-METHYLGLUTARYL-COENZYME A REDUCTASE"/>
    <property type="match status" value="1"/>
</dbReference>
<dbReference type="InterPro" id="IPR023074">
    <property type="entry name" value="HMG_CoA_Rdtase_cat_sf"/>
</dbReference>
<evidence type="ECO:0000313" key="4">
    <source>
        <dbReference type="EMBL" id="KRN46257.1"/>
    </source>
</evidence>
<dbReference type="Gene3D" id="1.10.8.660">
    <property type="match status" value="1"/>
</dbReference>
<dbReference type="GO" id="GO:0140643">
    <property type="term" value="F:hydroxymethylglutaryl-CoA reductase (NADH) activity"/>
    <property type="evidence" value="ECO:0007669"/>
    <property type="project" value="UniProtKB-EC"/>
</dbReference>
<dbReference type="Gene3D" id="3.90.770.10">
    <property type="entry name" value="3-hydroxy-3-methylglutaryl-coenzyme A Reductase, Chain A, domain 2"/>
    <property type="match status" value="2"/>
</dbReference>
<sequence length="420" mass="44664">MNWSGYYKLDWQDRVQYLVDHHLIDGNQAELITENYNPVGDQLVENYLYNFGVPTGLLTDIKVNGEHKSVPMATEEPSVIAAANNGARMLNQGDGVRAAFKQRLIRGQVIAINLEDAEAFQDYVEQHTAELLAVANQAHPSMLARGGGAKDITIEPLDINTVAVDILVDPCEAMGANVVNTMAEAVAQDLRSAGFEILMGILSNYATEALIEAEVTVPVVALKTKQGMTGAEVAEKIAQASHMEQLTPYRAVTANKGIMNGVEAVVLASGNDTRAVNAGMHAYAAESGQYKGLAQWLVSDDGDYLHGYIKMPLMLGVVGGSIGIVPAVQLNQQIMGNPDAQTLSAIVAGVALAQNLAALRALVSSGIQAGHMALQAKSLALQVGATVSEVPLLVAALTKSKQINQASAQALLEDIRKEMR</sequence>
<dbReference type="EC" id="1.1.1.88" evidence="3"/>
<proteinExistence type="inferred from homology"/>
<dbReference type="Proteomes" id="UP000254621">
    <property type="component" value="Unassembled WGS sequence"/>
</dbReference>
<dbReference type="Pfam" id="PF00368">
    <property type="entry name" value="HMG-CoA_red"/>
    <property type="match status" value="1"/>
</dbReference>
<keyword evidence="6" id="KW-1185">Reference proteome</keyword>
<organism evidence="4 6">
    <name type="scientific">Weissella viridescens</name>
    <name type="common">Lactobacillus viridescens</name>
    <dbReference type="NCBI Taxonomy" id="1629"/>
    <lineage>
        <taxon>Bacteria</taxon>
        <taxon>Bacillati</taxon>
        <taxon>Bacillota</taxon>
        <taxon>Bacilli</taxon>
        <taxon>Lactobacillales</taxon>
        <taxon>Lactobacillaceae</taxon>
        <taxon>Weissella</taxon>
    </lineage>
</organism>
<comment type="similarity">
    <text evidence="1 3">Belongs to the HMG-CoA reductase family.</text>
</comment>
<dbReference type="Proteomes" id="UP000051992">
    <property type="component" value="Unassembled WGS sequence"/>
</dbReference>
<dbReference type="NCBIfam" id="TIGR00532">
    <property type="entry name" value="HMG_CoA_R_NAD"/>
    <property type="match status" value="1"/>
</dbReference>